<dbReference type="PROSITE" id="PS51473">
    <property type="entry name" value="GNK2"/>
    <property type="match status" value="2"/>
</dbReference>
<dbReference type="CDD" id="cd23509">
    <property type="entry name" value="Gnk2-like"/>
    <property type="match status" value="2"/>
</dbReference>
<sequence length="245" mass="26765">MQCRPGLGPNKCTLCANIARNTILNLCQNSTSVSAWFDGCYIQITSTIYSDNAYMDISHHSCSGRAKNQDPARFVPALGTLFLKLRADVNIATHHGFSHGEIAYENNINRSESKIYGLVECVRSLSPQECDSCVERAIEKLQFYCGGKNDGGTVVYGLCLVRFDSSEFYDGGVNYAGGDEVSGNFSTVWEGENGECKKSLVMAYWGGGVACFVVFVLLAWLLRRTVLNRAKVGALGSAVFDESSR</sequence>
<dbReference type="PANTHER" id="PTHR32411:SF43">
    <property type="entry name" value="CYSTEINE-RICH REPEAT SECRETORY PROTEIN 38"/>
    <property type="match status" value="1"/>
</dbReference>
<keyword evidence="3" id="KW-0732">Signal</keyword>
<keyword evidence="2" id="KW-0964">Secreted</keyword>
<protein>
    <recommendedName>
        <fullName evidence="7">Gnk2-homologous domain-containing protein</fullName>
    </recommendedName>
</protein>
<keyword evidence="6" id="KW-0812">Transmembrane</keyword>
<comment type="similarity">
    <text evidence="5">Belongs to the cysteine-rich repeat secretory protein family.</text>
</comment>
<evidence type="ECO:0000256" key="1">
    <source>
        <dbReference type="ARBA" id="ARBA00004613"/>
    </source>
</evidence>
<evidence type="ECO:0000256" key="6">
    <source>
        <dbReference type="SAM" id="Phobius"/>
    </source>
</evidence>
<comment type="caution">
    <text evidence="8">The sequence shown here is derived from an EMBL/GenBank/DDBJ whole genome shotgun (WGS) entry which is preliminary data.</text>
</comment>
<evidence type="ECO:0000256" key="4">
    <source>
        <dbReference type="ARBA" id="ARBA00022737"/>
    </source>
</evidence>
<feature type="transmembrane region" description="Helical" evidence="6">
    <location>
        <begin position="202"/>
        <end position="222"/>
    </location>
</feature>
<reference evidence="8 9" key="1">
    <citation type="journal article" date="2021" name="Comput. Struct. Biotechnol. J.">
        <title>De novo genome assembly of the potent medicinal plant Rehmannia glutinosa using nanopore technology.</title>
        <authorList>
            <person name="Ma L."/>
            <person name="Dong C."/>
            <person name="Song C."/>
            <person name="Wang X."/>
            <person name="Zheng X."/>
            <person name="Niu Y."/>
            <person name="Chen S."/>
            <person name="Feng W."/>
        </authorList>
    </citation>
    <scope>NUCLEOTIDE SEQUENCE [LARGE SCALE GENOMIC DNA]</scope>
    <source>
        <strain evidence="8">DH-2019</strain>
    </source>
</reference>
<accession>A0ABR0XLD6</accession>
<dbReference type="InterPro" id="IPR050581">
    <property type="entry name" value="CRR_secretory_protein"/>
</dbReference>
<dbReference type="Gene3D" id="3.30.430.20">
    <property type="entry name" value="Gnk2 domain, C-X8-C-X2-C motif"/>
    <property type="match status" value="2"/>
</dbReference>
<comment type="subcellular location">
    <subcellularLocation>
        <location evidence="1">Secreted</location>
    </subcellularLocation>
</comment>
<dbReference type="Proteomes" id="UP001318860">
    <property type="component" value="Unassembled WGS sequence"/>
</dbReference>
<keyword evidence="4" id="KW-0677">Repeat</keyword>
<gene>
    <name evidence="8" type="ORF">DH2020_003351</name>
</gene>
<keyword evidence="6" id="KW-0472">Membrane</keyword>
<dbReference type="EMBL" id="JABTTQ020000003">
    <property type="protein sequence ID" value="KAK6159970.1"/>
    <property type="molecule type" value="Genomic_DNA"/>
</dbReference>
<evidence type="ECO:0000259" key="7">
    <source>
        <dbReference type="PROSITE" id="PS51473"/>
    </source>
</evidence>
<dbReference type="InterPro" id="IPR002902">
    <property type="entry name" value="GNK2"/>
</dbReference>
<feature type="domain" description="Gnk2-homologous" evidence="7">
    <location>
        <begin position="56"/>
        <end position="168"/>
    </location>
</feature>
<feature type="domain" description="Gnk2-homologous" evidence="7">
    <location>
        <begin position="1"/>
        <end position="49"/>
    </location>
</feature>
<keyword evidence="6" id="KW-1133">Transmembrane helix</keyword>
<dbReference type="InterPro" id="IPR038408">
    <property type="entry name" value="GNK2_sf"/>
</dbReference>
<organism evidence="8 9">
    <name type="scientific">Rehmannia glutinosa</name>
    <name type="common">Chinese foxglove</name>
    <dbReference type="NCBI Taxonomy" id="99300"/>
    <lineage>
        <taxon>Eukaryota</taxon>
        <taxon>Viridiplantae</taxon>
        <taxon>Streptophyta</taxon>
        <taxon>Embryophyta</taxon>
        <taxon>Tracheophyta</taxon>
        <taxon>Spermatophyta</taxon>
        <taxon>Magnoliopsida</taxon>
        <taxon>eudicotyledons</taxon>
        <taxon>Gunneridae</taxon>
        <taxon>Pentapetalae</taxon>
        <taxon>asterids</taxon>
        <taxon>lamiids</taxon>
        <taxon>Lamiales</taxon>
        <taxon>Orobanchaceae</taxon>
        <taxon>Rehmannieae</taxon>
        <taxon>Rehmannia</taxon>
    </lineage>
</organism>
<evidence type="ECO:0000256" key="2">
    <source>
        <dbReference type="ARBA" id="ARBA00022525"/>
    </source>
</evidence>
<keyword evidence="9" id="KW-1185">Reference proteome</keyword>
<evidence type="ECO:0000256" key="3">
    <source>
        <dbReference type="ARBA" id="ARBA00022729"/>
    </source>
</evidence>
<dbReference type="Pfam" id="PF01657">
    <property type="entry name" value="Stress-antifung"/>
    <property type="match status" value="2"/>
</dbReference>
<dbReference type="PANTHER" id="PTHR32411">
    <property type="entry name" value="CYSTEINE-RICH REPEAT SECRETORY PROTEIN 38-RELATED"/>
    <property type="match status" value="1"/>
</dbReference>
<evidence type="ECO:0000313" key="9">
    <source>
        <dbReference type="Proteomes" id="UP001318860"/>
    </source>
</evidence>
<evidence type="ECO:0000313" key="8">
    <source>
        <dbReference type="EMBL" id="KAK6159970.1"/>
    </source>
</evidence>
<proteinExistence type="inferred from homology"/>
<name>A0ABR0XLD6_REHGL</name>
<evidence type="ECO:0000256" key="5">
    <source>
        <dbReference type="ARBA" id="ARBA00038515"/>
    </source>
</evidence>